<keyword evidence="4" id="KW-0547">Nucleotide-binding</keyword>
<dbReference type="InterPro" id="IPR027417">
    <property type="entry name" value="P-loop_NTPase"/>
</dbReference>
<dbReference type="GO" id="GO:0046656">
    <property type="term" value="P:folic acid biosynthetic process"/>
    <property type="evidence" value="ECO:0007669"/>
    <property type="project" value="UniProtKB-KW"/>
</dbReference>
<dbReference type="GO" id="GO:0046654">
    <property type="term" value="P:tetrahydrofolate biosynthetic process"/>
    <property type="evidence" value="ECO:0007669"/>
    <property type="project" value="UniProtKB-UniPathway"/>
</dbReference>
<evidence type="ECO:0000256" key="1">
    <source>
        <dbReference type="ARBA" id="ARBA00005051"/>
    </source>
</evidence>
<evidence type="ECO:0000256" key="6">
    <source>
        <dbReference type="ARBA" id="ARBA00022840"/>
    </source>
</evidence>
<dbReference type="GO" id="GO:0016301">
    <property type="term" value="F:kinase activity"/>
    <property type="evidence" value="ECO:0007669"/>
    <property type="project" value="UniProtKB-KW"/>
</dbReference>
<feature type="domain" description="7,8-dihydro-6-hydroxymethylpterin-pyrophosphokinase" evidence="8">
    <location>
        <begin position="8"/>
        <end position="109"/>
    </location>
</feature>
<proteinExistence type="predicted"/>
<keyword evidence="5" id="KW-0418">Kinase</keyword>
<dbReference type="SUPFAM" id="SSF52540">
    <property type="entry name" value="P-loop containing nucleoside triphosphate hydrolases"/>
    <property type="match status" value="1"/>
</dbReference>
<dbReference type="AlphaFoldDB" id="X0UIA5"/>
<dbReference type="SUPFAM" id="SSF55083">
    <property type="entry name" value="6-hydroxymethyl-7,8-dihydropterin pyrophosphokinase, HPPK"/>
    <property type="match status" value="1"/>
</dbReference>
<dbReference type="NCBIfam" id="TIGR01498">
    <property type="entry name" value="folK"/>
    <property type="match status" value="1"/>
</dbReference>
<gene>
    <name evidence="9" type="ORF">S01H1_32728</name>
</gene>
<accession>X0UIA5</accession>
<dbReference type="UniPathway" id="UPA00077">
    <property type="reaction ID" value="UER00155"/>
</dbReference>
<keyword evidence="3" id="KW-0808">Transferase</keyword>
<dbReference type="Pfam" id="PF01288">
    <property type="entry name" value="HPPK"/>
    <property type="match status" value="1"/>
</dbReference>
<evidence type="ECO:0000256" key="4">
    <source>
        <dbReference type="ARBA" id="ARBA00022741"/>
    </source>
</evidence>
<evidence type="ECO:0000313" key="9">
    <source>
        <dbReference type="EMBL" id="GAG05464.1"/>
    </source>
</evidence>
<comment type="caution">
    <text evidence="9">The sequence shown here is derived from an EMBL/GenBank/DDBJ whole genome shotgun (WGS) entry which is preliminary data.</text>
</comment>
<evidence type="ECO:0000256" key="5">
    <source>
        <dbReference type="ARBA" id="ARBA00022777"/>
    </source>
</evidence>
<evidence type="ECO:0000256" key="3">
    <source>
        <dbReference type="ARBA" id="ARBA00022679"/>
    </source>
</evidence>
<keyword evidence="7" id="KW-0289">Folate biosynthesis</keyword>
<organism evidence="9">
    <name type="scientific">marine sediment metagenome</name>
    <dbReference type="NCBI Taxonomy" id="412755"/>
    <lineage>
        <taxon>unclassified sequences</taxon>
        <taxon>metagenomes</taxon>
        <taxon>ecological metagenomes</taxon>
    </lineage>
</organism>
<dbReference type="InterPro" id="IPR000550">
    <property type="entry name" value="Hppk"/>
</dbReference>
<dbReference type="EC" id="2.7.6.3" evidence="2"/>
<protein>
    <recommendedName>
        <fullName evidence="2">2-amino-4-hydroxy-6-hydroxymethyldihydropteridine diphosphokinase</fullName>
        <ecNumber evidence="2">2.7.6.3</ecNumber>
    </recommendedName>
</protein>
<dbReference type="GO" id="GO:0003848">
    <property type="term" value="F:2-amino-4-hydroxy-6-hydroxymethyldihydropteridine diphosphokinase activity"/>
    <property type="evidence" value="ECO:0007669"/>
    <property type="project" value="UniProtKB-EC"/>
</dbReference>
<name>X0UIA5_9ZZZZ</name>
<evidence type="ECO:0000256" key="2">
    <source>
        <dbReference type="ARBA" id="ARBA00013253"/>
    </source>
</evidence>
<evidence type="ECO:0000256" key="7">
    <source>
        <dbReference type="ARBA" id="ARBA00022909"/>
    </source>
</evidence>
<dbReference type="Gene3D" id="3.30.70.560">
    <property type="entry name" value="7,8-Dihydro-6-hydroxymethylpterin-pyrophosphokinase HPPK"/>
    <property type="match status" value="1"/>
</dbReference>
<sequence>MLAETEHLEVARVSDIIETAPLGDRNQPNYLNAVAEIKTDLRAEKLHKKLVDIETSLGRAREAKWSPRIIDLDLLLFGADVINHPGLTVPHPQMHLRSFVLKGLCRLNPELLHPVIKEPMTELAARLGGNDFVPDPNLPQLVSVAGIIGVGKTTLTEKLSNS</sequence>
<dbReference type="PANTHER" id="PTHR43071">
    <property type="entry name" value="2-AMINO-4-HYDROXY-6-HYDROXYMETHYLDIHYDROPTERIDINE PYROPHOSPHOKINASE"/>
    <property type="match status" value="1"/>
</dbReference>
<keyword evidence="6" id="KW-0067">ATP-binding</keyword>
<dbReference type="GO" id="GO:0005524">
    <property type="term" value="F:ATP binding"/>
    <property type="evidence" value="ECO:0007669"/>
    <property type="project" value="UniProtKB-KW"/>
</dbReference>
<dbReference type="InterPro" id="IPR035907">
    <property type="entry name" value="Hppk_sf"/>
</dbReference>
<evidence type="ECO:0000259" key="8">
    <source>
        <dbReference type="Pfam" id="PF01288"/>
    </source>
</evidence>
<reference evidence="9" key="1">
    <citation type="journal article" date="2014" name="Front. Microbiol.">
        <title>High frequency of phylogenetically diverse reductive dehalogenase-homologous genes in deep subseafloor sedimentary metagenomes.</title>
        <authorList>
            <person name="Kawai M."/>
            <person name="Futagami T."/>
            <person name="Toyoda A."/>
            <person name="Takaki Y."/>
            <person name="Nishi S."/>
            <person name="Hori S."/>
            <person name="Arai W."/>
            <person name="Tsubouchi T."/>
            <person name="Morono Y."/>
            <person name="Uchiyama I."/>
            <person name="Ito T."/>
            <person name="Fujiyama A."/>
            <person name="Inagaki F."/>
            <person name="Takami H."/>
        </authorList>
    </citation>
    <scope>NUCLEOTIDE SEQUENCE</scope>
    <source>
        <strain evidence="9">Expedition CK06-06</strain>
    </source>
</reference>
<comment type="pathway">
    <text evidence="1">Cofactor biosynthesis; tetrahydrofolate biosynthesis; 2-amino-4-hydroxy-6-hydroxymethyl-7,8-dihydropteridine diphosphate from 7,8-dihydroneopterin triphosphate: step 4/4.</text>
</comment>
<dbReference type="PANTHER" id="PTHR43071:SF1">
    <property type="entry name" value="2-AMINO-4-HYDROXY-6-HYDROXYMETHYLDIHYDROPTERIDINE PYROPHOSPHOKINASE"/>
    <property type="match status" value="1"/>
</dbReference>
<dbReference type="EMBL" id="BARS01020281">
    <property type="protein sequence ID" value="GAG05464.1"/>
    <property type="molecule type" value="Genomic_DNA"/>
</dbReference>
<feature type="non-terminal residue" evidence="9">
    <location>
        <position position="162"/>
    </location>
</feature>
<dbReference type="CDD" id="cd00483">
    <property type="entry name" value="HPPK"/>
    <property type="match status" value="1"/>
</dbReference>